<protein>
    <submittedName>
        <fullName evidence="2">Uncharacterized protein</fullName>
    </submittedName>
</protein>
<organism evidence="2">
    <name type="scientific">Neisseria lactamica</name>
    <dbReference type="NCBI Taxonomy" id="486"/>
    <lineage>
        <taxon>Bacteria</taxon>
        <taxon>Pseudomonadati</taxon>
        <taxon>Pseudomonadota</taxon>
        <taxon>Betaproteobacteria</taxon>
        <taxon>Neisseriales</taxon>
        <taxon>Neisseriaceae</taxon>
        <taxon>Neisseria</taxon>
    </lineage>
</organism>
<accession>A7IS73</accession>
<evidence type="ECO:0000256" key="1">
    <source>
        <dbReference type="SAM" id="MobiDB-lite"/>
    </source>
</evidence>
<evidence type="ECO:0000313" key="2">
    <source>
        <dbReference type="EMBL" id="AAZ91377.1"/>
    </source>
</evidence>
<sequence length="97" mass="11025">MFRAAPPTRLIPKNTICLQTKYWRQYAGIWKDWALPWKPAKVGIKKSMCLSYSAPTTALISFSMPTHWARTGKSLSKSRQGAPSTTTNSSKTFFRRV</sequence>
<feature type="region of interest" description="Disordered" evidence="1">
    <location>
        <begin position="73"/>
        <end position="97"/>
    </location>
</feature>
<name>A7IS73_NEILA</name>
<dbReference type="EMBL" id="DQ115758">
    <property type="protein sequence ID" value="AAZ91377.1"/>
    <property type="molecule type" value="Genomic_DNA"/>
</dbReference>
<proteinExistence type="predicted"/>
<dbReference type="AlphaFoldDB" id="A7IS73"/>
<reference evidence="2" key="2">
    <citation type="journal article" date="2007" name="Mol. Biol. Evol.">
        <title>The repertoire of minimal mobile elements in the Neisseria species and evidence that these are involved in horizontal gene transfer in other bacteria.</title>
        <authorList>
            <person name="Snyder L.A."/>
            <person name="McGowan S."/>
            <person name="Rogers M."/>
            <person name="Duro E."/>
            <person name="O'Farrell E."/>
            <person name="Saunders N.J."/>
        </authorList>
    </citation>
    <scope>NUCLEOTIDE SEQUENCE</scope>
</reference>
<reference evidence="2" key="1">
    <citation type="submission" date="2005-07" db="EMBL/GenBank/DDBJ databases">
        <authorList>
            <person name="Snyder L.A.S."/>
            <person name="Rogers M."/>
            <person name="Duro E."/>
            <person name="Sleeman T."/>
            <person name="O'Farrell E."/>
            <person name="Saunders N.J."/>
        </authorList>
    </citation>
    <scope>NUCLEOTIDE SEQUENCE</scope>
</reference>